<dbReference type="InterPro" id="IPR004274">
    <property type="entry name" value="FCP1_dom"/>
</dbReference>
<sequence length="297" mass="33335">MVAKFMKKSPSKSIATKRRHHRRSAAKKAATAASTAVLSSLITCQRRLIKLFNKLARVGTPNRHKGFKILKKTTAQTPDPTRPEEAPVCRALFFAGGPLPPQILPEKRTIVLDLDETMVHSQAGSPPEKYDFVVRPRIDGMVLDFYVLKRPGVDELLEKLGEKYEVVVFTAGLREYASLVLDRLDRKRVISHRLYRDSCKEVDGKFVKDLSGLGRDLRRVVIVDDNPNSYALQPENGVPVRPFLDDMADRELGKLVEFFEGEQCGCCEDMRDAVKNYVAAAGECVAKNDEEFATLQT</sequence>
<dbReference type="GO" id="GO:0016791">
    <property type="term" value="F:phosphatase activity"/>
    <property type="evidence" value="ECO:0007669"/>
    <property type="project" value="InterPro"/>
</dbReference>
<dbReference type="AlphaFoldDB" id="A0A2P6Q505"/>
<organism evidence="3 4">
    <name type="scientific">Rosa chinensis</name>
    <name type="common">China rose</name>
    <dbReference type="NCBI Taxonomy" id="74649"/>
    <lineage>
        <taxon>Eukaryota</taxon>
        <taxon>Viridiplantae</taxon>
        <taxon>Streptophyta</taxon>
        <taxon>Embryophyta</taxon>
        <taxon>Tracheophyta</taxon>
        <taxon>Spermatophyta</taxon>
        <taxon>Magnoliopsida</taxon>
        <taxon>eudicotyledons</taxon>
        <taxon>Gunneridae</taxon>
        <taxon>Pentapetalae</taxon>
        <taxon>rosids</taxon>
        <taxon>fabids</taxon>
        <taxon>Rosales</taxon>
        <taxon>Rosaceae</taxon>
        <taxon>Rosoideae</taxon>
        <taxon>Rosoideae incertae sedis</taxon>
        <taxon>Rosa</taxon>
    </lineage>
</organism>
<accession>A0A2P6Q505</accession>
<dbReference type="OrthoDB" id="277011at2759"/>
<dbReference type="Proteomes" id="UP000238479">
    <property type="component" value="Chromosome 5"/>
</dbReference>
<feature type="region of interest" description="Disordered" evidence="1">
    <location>
        <begin position="1"/>
        <end position="24"/>
    </location>
</feature>
<reference evidence="3 4" key="1">
    <citation type="journal article" date="2018" name="Nat. Genet.">
        <title>The Rosa genome provides new insights in the design of modern roses.</title>
        <authorList>
            <person name="Bendahmane M."/>
        </authorList>
    </citation>
    <scope>NUCLEOTIDE SEQUENCE [LARGE SCALE GENOMIC DNA]</scope>
    <source>
        <strain evidence="4">cv. Old Blush</strain>
    </source>
</reference>
<dbReference type="NCBIfam" id="TIGR02251">
    <property type="entry name" value="HIF-SF_euk"/>
    <property type="match status" value="1"/>
</dbReference>
<proteinExistence type="predicted"/>
<dbReference type="EMBL" id="PDCK01000043">
    <property type="protein sequence ID" value="PRQ29261.1"/>
    <property type="molecule type" value="Genomic_DNA"/>
</dbReference>
<gene>
    <name evidence="3" type="ORF">RchiOBHm_Chr5g0012001</name>
</gene>
<dbReference type="OMA" id="EFMNFYV"/>
<evidence type="ECO:0000256" key="1">
    <source>
        <dbReference type="SAM" id="MobiDB-lite"/>
    </source>
</evidence>
<dbReference type="CDD" id="cd07521">
    <property type="entry name" value="HAD_FCP1-like"/>
    <property type="match status" value="1"/>
</dbReference>
<dbReference type="InterPro" id="IPR011948">
    <property type="entry name" value="Dullard_phosphatase"/>
</dbReference>
<dbReference type="InterPro" id="IPR050365">
    <property type="entry name" value="TIM50"/>
</dbReference>
<dbReference type="PROSITE" id="PS50969">
    <property type="entry name" value="FCP1"/>
    <property type="match status" value="1"/>
</dbReference>
<name>A0A2P6Q505_ROSCH</name>
<keyword evidence="3" id="KW-0378">Hydrolase</keyword>
<protein>
    <recommendedName>
        <fullName evidence="2">FCP1 homology domain-containing protein</fullName>
    </recommendedName>
</protein>
<dbReference type="SUPFAM" id="SSF56784">
    <property type="entry name" value="HAD-like"/>
    <property type="match status" value="1"/>
</dbReference>
<dbReference type="Pfam" id="PF03031">
    <property type="entry name" value="NIF"/>
    <property type="match status" value="1"/>
</dbReference>
<evidence type="ECO:0000313" key="4">
    <source>
        <dbReference type="Proteomes" id="UP000238479"/>
    </source>
</evidence>
<comment type="caution">
    <text evidence="3">The sequence shown here is derived from an EMBL/GenBank/DDBJ whole genome shotgun (WGS) entry which is preliminary data.</text>
</comment>
<dbReference type="FunFam" id="3.40.50.1000:FF:000093">
    <property type="entry name" value="NLI interacting factor-like phosphatase family protein"/>
    <property type="match status" value="1"/>
</dbReference>
<dbReference type="PANTHER" id="PTHR12210">
    <property type="entry name" value="DULLARD PROTEIN PHOSPHATASE"/>
    <property type="match status" value="1"/>
</dbReference>
<dbReference type="InterPro" id="IPR036412">
    <property type="entry name" value="HAD-like_sf"/>
</dbReference>
<evidence type="ECO:0000259" key="2">
    <source>
        <dbReference type="PROSITE" id="PS50969"/>
    </source>
</evidence>
<dbReference type="Gene3D" id="3.40.50.1000">
    <property type="entry name" value="HAD superfamily/HAD-like"/>
    <property type="match status" value="1"/>
</dbReference>
<keyword evidence="4" id="KW-1185">Reference proteome</keyword>
<feature type="domain" description="FCP1 homology" evidence="2">
    <location>
        <begin position="103"/>
        <end position="262"/>
    </location>
</feature>
<evidence type="ECO:0000313" key="3">
    <source>
        <dbReference type="EMBL" id="PRQ29261.1"/>
    </source>
</evidence>
<dbReference type="SMART" id="SM00577">
    <property type="entry name" value="CPDc"/>
    <property type="match status" value="1"/>
</dbReference>
<dbReference type="STRING" id="74649.A0A2P6Q505"/>
<dbReference type="InterPro" id="IPR023214">
    <property type="entry name" value="HAD_sf"/>
</dbReference>
<dbReference type="Gramene" id="PRQ29261">
    <property type="protein sequence ID" value="PRQ29261"/>
    <property type="gene ID" value="RchiOBHm_Chr5g0012001"/>
</dbReference>